<accession>A0A0S7EK83</accession>
<dbReference type="AlphaFoldDB" id="A0A0S7EK83"/>
<sequence>MEFTLLDPFRRKLTSTNKENIYFQFYSKFKQQKYLTTASPSCLTANRIARCVALSQSDACSARARTAAVNKPDASSSKMAATDSSQKVWERCSRVAGLRCQGNAPAGTRRTRCQKAKMAAAAC</sequence>
<organism evidence="1">
    <name type="scientific">Poeciliopsis prolifica</name>
    <name type="common">blackstripe livebearer</name>
    <dbReference type="NCBI Taxonomy" id="188132"/>
    <lineage>
        <taxon>Eukaryota</taxon>
        <taxon>Metazoa</taxon>
        <taxon>Chordata</taxon>
        <taxon>Craniata</taxon>
        <taxon>Vertebrata</taxon>
        <taxon>Euteleostomi</taxon>
        <taxon>Actinopterygii</taxon>
        <taxon>Neopterygii</taxon>
        <taxon>Teleostei</taxon>
        <taxon>Neoteleostei</taxon>
        <taxon>Acanthomorphata</taxon>
        <taxon>Ovalentaria</taxon>
        <taxon>Atherinomorphae</taxon>
        <taxon>Cyprinodontiformes</taxon>
        <taxon>Poeciliidae</taxon>
        <taxon>Poeciliinae</taxon>
        <taxon>Poeciliopsis</taxon>
    </lineage>
</organism>
<evidence type="ECO:0000313" key="1">
    <source>
        <dbReference type="EMBL" id="JAO05511.1"/>
    </source>
</evidence>
<protein>
    <submittedName>
        <fullName evidence="1">PPUP8806</fullName>
    </submittedName>
</protein>
<dbReference type="EMBL" id="GBYX01476166">
    <property type="protein sequence ID" value="JAO05511.1"/>
    <property type="molecule type" value="Transcribed_RNA"/>
</dbReference>
<proteinExistence type="predicted"/>
<name>A0A0S7EK83_9TELE</name>
<reference evidence="1" key="1">
    <citation type="submission" date="2014-12" db="EMBL/GenBank/DDBJ databases">
        <title>Parallel Evolution in Life History Adaptation Evident in the Tissue-Specific Poeciliopsis prolifica transcriptome.</title>
        <authorList>
            <person name="Jue N.K."/>
            <person name="Foley R.J."/>
            <person name="Obergfell C."/>
            <person name="Reznick D.N."/>
            <person name="O'Neill R.J."/>
            <person name="O'Neill M.J."/>
        </authorList>
    </citation>
    <scope>NUCLEOTIDE SEQUENCE</scope>
</reference>
<gene>
    <name evidence="1" type="primary">PPUP8806</name>
</gene>